<evidence type="ECO:0008006" key="3">
    <source>
        <dbReference type="Google" id="ProtNLM"/>
    </source>
</evidence>
<sequence>MPASMLIEWVLEGSLQCKASVGTPLQFSEVSDWRDFSTNFYFLGIKSKINELKYFILDWKADIMIIQEIHLNPEGKSQIIKPIEERDFSLDQKLHRRTPYFPPYEHPTPDLNLGDKFQIIKPIEQIGSLIDERDFSLDQKLHR</sequence>
<organism evidence="1 2">
    <name type="scientific">Araneus ventricosus</name>
    <name type="common">Orbweaver spider</name>
    <name type="synonym">Epeira ventricosa</name>
    <dbReference type="NCBI Taxonomy" id="182803"/>
    <lineage>
        <taxon>Eukaryota</taxon>
        <taxon>Metazoa</taxon>
        <taxon>Ecdysozoa</taxon>
        <taxon>Arthropoda</taxon>
        <taxon>Chelicerata</taxon>
        <taxon>Arachnida</taxon>
        <taxon>Araneae</taxon>
        <taxon>Araneomorphae</taxon>
        <taxon>Entelegynae</taxon>
        <taxon>Araneoidea</taxon>
        <taxon>Araneidae</taxon>
        <taxon>Araneus</taxon>
    </lineage>
</organism>
<reference evidence="1 2" key="1">
    <citation type="journal article" date="2019" name="Sci. Rep.">
        <title>Orb-weaving spider Araneus ventricosus genome elucidates the spidroin gene catalogue.</title>
        <authorList>
            <person name="Kono N."/>
            <person name="Nakamura H."/>
            <person name="Ohtoshi R."/>
            <person name="Moran D.A.P."/>
            <person name="Shinohara A."/>
            <person name="Yoshida Y."/>
            <person name="Fujiwara M."/>
            <person name="Mori M."/>
            <person name="Tomita M."/>
            <person name="Arakawa K."/>
        </authorList>
    </citation>
    <scope>NUCLEOTIDE SEQUENCE [LARGE SCALE GENOMIC DNA]</scope>
</reference>
<name>A0A4Y2SJW8_ARAVE</name>
<evidence type="ECO:0000313" key="1">
    <source>
        <dbReference type="EMBL" id="GBN87485.1"/>
    </source>
</evidence>
<dbReference type="EMBL" id="BGPR01021820">
    <property type="protein sequence ID" value="GBN87485.1"/>
    <property type="molecule type" value="Genomic_DNA"/>
</dbReference>
<dbReference type="OrthoDB" id="6436798at2759"/>
<dbReference type="AlphaFoldDB" id="A0A4Y2SJW8"/>
<gene>
    <name evidence="1" type="ORF">AVEN_28754_1</name>
</gene>
<comment type="caution">
    <text evidence="1">The sequence shown here is derived from an EMBL/GenBank/DDBJ whole genome shotgun (WGS) entry which is preliminary data.</text>
</comment>
<evidence type="ECO:0000313" key="2">
    <source>
        <dbReference type="Proteomes" id="UP000499080"/>
    </source>
</evidence>
<protein>
    <recommendedName>
        <fullName evidence="3">Endonuclease/exonuclease/phosphatase domain-containing protein</fullName>
    </recommendedName>
</protein>
<keyword evidence="2" id="KW-1185">Reference proteome</keyword>
<accession>A0A4Y2SJW8</accession>
<dbReference type="Proteomes" id="UP000499080">
    <property type="component" value="Unassembled WGS sequence"/>
</dbReference>
<proteinExistence type="predicted"/>